<name>A0A166C9M5_9AGAM</name>
<dbReference type="SUPFAM" id="SSF103473">
    <property type="entry name" value="MFS general substrate transporter"/>
    <property type="match status" value="1"/>
</dbReference>
<feature type="transmembrane region" description="Helical" evidence="5">
    <location>
        <begin position="338"/>
        <end position="359"/>
    </location>
</feature>
<dbReference type="OrthoDB" id="3066029at2759"/>
<dbReference type="PANTHER" id="PTHR23502">
    <property type="entry name" value="MAJOR FACILITATOR SUPERFAMILY"/>
    <property type="match status" value="1"/>
</dbReference>
<dbReference type="STRING" id="1314776.A0A166C9M5"/>
<evidence type="ECO:0000259" key="6">
    <source>
        <dbReference type="PROSITE" id="PS50850"/>
    </source>
</evidence>
<reference evidence="7 8" key="1">
    <citation type="journal article" date="2016" name="Mol. Biol. Evol.">
        <title>Comparative Genomics of Early-Diverging Mushroom-Forming Fungi Provides Insights into the Origins of Lignocellulose Decay Capabilities.</title>
        <authorList>
            <person name="Nagy L.G."/>
            <person name="Riley R."/>
            <person name="Tritt A."/>
            <person name="Adam C."/>
            <person name="Daum C."/>
            <person name="Floudas D."/>
            <person name="Sun H."/>
            <person name="Yadav J.S."/>
            <person name="Pangilinan J."/>
            <person name="Larsson K.H."/>
            <person name="Matsuura K."/>
            <person name="Barry K."/>
            <person name="Labutti K."/>
            <person name="Kuo R."/>
            <person name="Ohm R.A."/>
            <person name="Bhattacharya S.S."/>
            <person name="Shirouzu T."/>
            <person name="Yoshinaga Y."/>
            <person name="Martin F.M."/>
            <person name="Grigoriev I.V."/>
            <person name="Hibbett D.S."/>
        </authorList>
    </citation>
    <scope>NUCLEOTIDE SEQUENCE [LARGE SCALE GENOMIC DNA]</scope>
    <source>
        <strain evidence="7 8">HHB10207 ss-3</strain>
    </source>
</reference>
<feature type="domain" description="Major facilitator superfamily (MFS) profile" evidence="6">
    <location>
        <begin position="40"/>
        <end position="455"/>
    </location>
</feature>
<keyword evidence="2 5" id="KW-0812">Transmembrane</keyword>
<protein>
    <submittedName>
        <fullName evidence="7">MFS general substrate transporter</fullName>
    </submittedName>
</protein>
<dbReference type="InterPro" id="IPR036259">
    <property type="entry name" value="MFS_trans_sf"/>
</dbReference>
<dbReference type="AlphaFoldDB" id="A0A166C9M5"/>
<feature type="transmembrane region" description="Helical" evidence="5">
    <location>
        <begin position="39"/>
        <end position="62"/>
    </location>
</feature>
<feature type="transmembrane region" description="Helical" evidence="5">
    <location>
        <begin position="365"/>
        <end position="386"/>
    </location>
</feature>
<organism evidence="7 8">
    <name type="scientific">Sistotremastrum suecicum HHB10207 ss-3</name>
    <dbReference type="NCBI Taxonomy" id="1314776"/>
    <lineage>
        <taxon>Eukaryota</taxon>
        <taxon>Fungi</taxon>
        <taxon>Dikarya</taxon>
        <taxon>Basidiomycota</taxon>
        <taxon>Agaricomycotina</taxon>
        <taxon>Agaricomycetes</taxon>
        <taxon>Sistotremastrales</taxon>
        <taxon>Sistotremastraceae</taxon>
        <taxon>Sistotremastrum</taxon>
    </lineage>
</organism>
<feature type="transmembrane region" description="Helical" evidence="5">
    <location>
        <begin position="194"/>
        <end position="214"/>
    </location>
</feature>
<dbReference type="PRINTS" id="PR01036">
    <property type="entry name" value="TCRTETB"/>
</dbReference>
<evidence type="ECO:0000256" key="5">
    <source>
        <dbReference type="SAM" id="Phobius"/>
    </source>
</evidence>
<sequence length="470" mass="50471">MSNDTSKGKNDLLTSETTALIAPHSGDVYDRFSKGRKQIILITVSSCCLLMLFTASSLTPVIPQIAEDLKTTGTIVNFSVGLSLFTSAFGGLFWSRYAGYFGRRRIYDLTLPLYFLASLGVAGSRNVPELIISRALQAFGCSAFHSVGEAVITDVFKLEHRGRAMGLYGCLALLGPAAAPLVGGLVSERLSWRIMQAGLGGVGIVMLALIIAYLPETMHPGTRGIDKIDVKNKKARVVFLNPLIPLGLLKSPVLFLSTVGPALTLATDYIMLIPLAYTIGQRYGITNKALLGTLFIPSGLGNMLGIPFAGWLSDHTVKTWRKLRDGQWVPEDRLRATWYGGLYLVPLPTVIVGFVIQFFEGSLGLVFAIGLLLTHGIGMCIAIGPCSTYNVDVMQNRSAEAAAAKNAVRCVIISALIFGILPSIEAIGVALTNMIAAVIALIGFGMVQICIRYGPQLRAWSSIQHTDGSQ</sequence>
<evidence type="ECO:0000256" key="1">
    <source>
        <dbReference type="ARBA" id="ARBA00004141"/>
    </source>
</evidence>
<keyword evidence="3 5" id="KW-1133">Transmembrane helix</keyword>
<feature type="transmembrane region" description="Helical" evidence="5">
    <location>
        <begin position="164"/>
        <end position="182"/>
    </location>
</feature>
<evidence type="ECO:0000256" key="4">
    <source>
        <dbReference type="ARBA" id="ARBA00023136"/>
    </source>
</evidence>
<accession>A0A166C9M5</accession>
<dbReference type="Gene3D" id="1.20.1250.20">
    <property type="entry name" value="MFS general substrate transporter like domains"/>
    <property type="match status" value="1"/>
</dbReference>
<keyword evidence="8" id="KW-1185">Reference proteome</keyword>
<feature type="transmembrane region" description="Helical" evidence="5">
    <location>
        <begin position="74"/>
        <end position="94"/>
    </location>
</feature>
<dbReference type="PANTHER" id="PTHR23502:SF64">
    <property type="entry name" value="TRANSPORTER, PUTATIVE (AFU_ORTHOLOGUE AFUA_3G11760)-RELATED"/>
    <property type="match status" value="1"/>
</dbReference>
<evidence type="ECO:0000256" key="2">
    <source>
        <dbReference type="ARBA" id="ARBA00022692"/>
    </source>
</evidence>
<dbReference type="Pfam" id="PF07690">
    <property type="entry name" value="MFS_1"/>
    <property type="match status" value="1"/>
</dbReference>
<feature type="transmembrane region" description="Helical" evidence="5">
    <location>
        <begin position="289"/>
        <end position="312"/>
    </location>
</feature>
<dbReference type="GO" id="GO:0005886">
    <property type="term" value="C:plasma membrane"/>
    <property type="evidence" value="ECO:0007669"/>
    <property type="project" value="TreeGrafter"/>
</dbReference>
<proteinExistence type="predicted"/>
<dbReference type="Proteomes" id="UP000076798">
    <property type="component" value="Unassembled WGS sequence"/>
</dbReference>
<dbReference type="PROSITE" id="PS50850">
    <property type="entry name" value="MFS"/>
    <property type="match status" value="1"/>
</dbReference>
<keyword evidence="4 5" id="KW-0472">Membrane</keyword>
<feature type="transmembrane region" description="Helical" evidence="5">
    <location>
        <begin position="407"/>
        <end position="424"/>
    </location>
</feature>
<dbReference type="GO" id="GO:0022857">
    <property type="term" value="F:transmembrane transporter activity"/>
    <property type="evidence" value="ECO:0007669"/>
    <property type="project" value="InterPro"/>
</dbReference>
<evidence type="ECO:0000313" key="7">
    <source>
        <dbReference type="EMBL" id="KZT37227.1"/>
    </source>
</evidence>
<evidence type="ECO:0000256" key="3">
    <source>
        <dbReference type="ARBA" id="ARBA00022989"/>
    </source>
</evidence>
<comment type="subcellular location">
    <subcellularLocation>
        <location evidence="1">Membrane</location>
        <topology evidence="1">Multi-pass membrane protein</topology>
    </subcellularLocation>
</comment>
<evidence type="ECO:0000313" key="8">
    <source>
        <dbReference type="Proteomes" id="UP000076798"/>
    </source>
</evidence>
<dbReference type="InterPro" id="IPR020846">
    <property type="entry name" value="MFS_dom"/>
</dbReference>
<gene>
    <name evidence="7" type="ORF">SISSUDRAFT_1129795</name>
</gene>
<dbReference type="EMBL" id="KV428088">
    <property type="protein sequence ID" value="KZT37227.1"/>
    <property type="molecule type" value="Genomic_DNA"/>
</dbReference>
<dbReference type="InterPro" id="IPR011701">
    <property type="entry name" value="MFS"/>
</dbReference>
<feature type="transmembrane region" description="Helical" evidence="5">
    <location>
        <begin position="430"/>
        <end position="451"/>
    </location>
</feature>